<dbReference type="SUPFAM" id="SSF143011">
    <property type="entry name" value="RelE-like"/>
    <property type="match status" value="1"/>
</dbReference>
<dbReference type="AlphaFoldDB" id="A0A7W7YUT0"/>
<dbReference type="Proteomes" id="UP000535406">
    <property type="component" value="Unassembled WGS sequence"/>
</dbReference>
<dbReference type="RefSeq" id="WP_184143578.1">
    <property type="nucleotide sequence ID" value="NZ_JACHIK010000005.1"/>
</dbReference>
<dbReference type="EMBL" id="JACHIK010000005">
    <property type="protein sequence ID" value="MBB5042569.1"/>
    <property type="molecule type" value="Genomic_DNA"/>
</dbReference>
<accession>A0A7W7YUT0</accession>
<comment type="caution">
    <text evidence="1">The sequence shown here is derived from an EMBL/GenBank/DDBJ whole genome shotgun (WGS) entry which is preliminary data.</text>
</comment>
<sequence length="89" mass="10276">MKHHATDAFWKCYGALPPTVRQLADKNFGLLRTNPDHPSLQLKSVGRFWSARVGLSWRALAVKDPESETLVWFWIGSHAEYDRLVGRKR</sequence>
<evidence type="ECO:0000313" key="2">
    <source>
        <dbReference type="Proteomes" id="UP000535406"/>
    </source>
</evidence>
<organism evidence="1 2">
    <name type="scientific">Shinella fusca</name>
    <dbReference type="NCBI Taxonomy" id="544480"/>
    <lineage>
        <taxon>Bacteria</taxon>
        <taxon>Pseudomonadati</taxon>
        <taxon>Pseudomonadota</taxon>
        <taxon>Alphaproteobacteria</taxon>
        <taxon>Hyphomicrobiales</taxon>
        <taxon>Rhizobiaceae</taxon>
        <taxon>Shinella</taxon>
    </lineage>
</organism>
<proteinExistence type="predicted"/>
<protein>
    <recommendedName>
        <fullName evidence="3">Type II toxin-antitoxin system HigB family toxin</fullName>
    </recommendedName>
</protein>
<name>A0A7W7YUT0_9HYPH</name>
<evidence type="ECO:0008006" key="3">
    <source>
        <dbReference type="Google" id="ProtNLM"/>
    </source>
</evidence>
<keyword evidence="2" id="KW-1185">Reference proteome</keyword>
<evidence type="ECO:0000313" key="1">
    <source>
        <dbReference type="EMBL" id="MBB5042569.1"/>
    </source>
</evidence>
<reference evidence="1 2" key="1">
    <citation type="submission" date="2020-08" db="EMBL/GenBank/DDBJ databases">
        <title>Genomic Encyclopedia of Type Strains, Phase IV (KMG-IV): sequencing the most valuable type-strain genomes for metagenomic binning, comparative biology and taxonomic classification.</title>
        <authorList>
            <person name="Goeker M."/>
        </authorList>
    </citation>
    <scope>NUCLEOTIDE SEQUENCE [LARGE SCALE GENOMIC DNA]</scope>
    <source>
        <strain evidence="1 2">DSM 21319</strain>
    </source>
</reference>
<gene>
    <name evidence="1" type="ORF">HNQ66_001965</name>
</gene>
<dbReference type="InterPro" id="IPR035093">
    <property type="entry name" value="RelE/ParE_toxin_dom_sf"/>
</dbReference>